<gene>
    <name evidence="1" type="ORF">ACFL6M_05635</name>
</gene>
<dbReference type="Proteomes" id="UP001593833">
    <property type="component" value="Unassembled WGS sequence"/>
</dbReference>
<name>A0ABV6YL51_UNCEI</name>
<evidence type="ECO:0000313" key="2">
    <source>
        <dbReference type="Proteomes" id="UP001593833"/>
    </source>
</evidence>
<proteinExistence type="predicted"/>
<sequence length="42" mass="4867">MPIASIEGRWMVWDATGVTSGIYFYLIETPGFRETRKMTLLK</sequence>
<accession>A0ABV6YL51</accession>
<keyword evidence="2" id="KW-1185">Reference proteome</keyword>
<comment type="caution">
    <text evidence="1">The sequence shown here is derived from an EMBL/GenBank/DDBJ whole genome shotgun (WGS) entry which is preliminary data.</text>
</comment>
<evidence type="ECO:0000313" key="1">
    <source>
        <dbReference type="EMBL" id="MFC1573063.1"/>
    </source>
</evidence>
<protein>
    <recommendedName>
        <fullName evidence="3">T9SS type A sorting domain-containing protein</fullName>
    </recommendedName>
</protein>
<dbReference type="EMBL" id="JBHPKH010000069">
    <property type="protein sequence ID" value="MFC1573063.1"/>
    <property type="molecule type" value="Genomic_DNA"/>
</dbReference>
<organism evidence="1 2">
    <name type="scientific">Eiseniibacteriota bacterium</name>
    <dbReference type="NCBI Taxonomy" id="2212470"/>
    <lineage>
        <taxon>Bacteria</taxon>
        <taxon>Candidatus Eiseniibacteriota</taxon>
    </lineage>
</organism>
<reference evidence="1 2" key="1">
    <citation type="submission" date="2024-09" db="EMBL/GenBank/DDBJ databases">
        <authorList>
            <person name="D'Angelo T."/>
        </authorList>
    </citation>
    <scope>NUCLEOTIDE SEQUENCE [LARGE SCALE GENOMIC DNA]</scope>
    <source>
        <strain evidence="1">SAG AM-320-E07</strain>
    </source>
</reference>
<evidence type="ECO:0008006" key="3">
    <source>
        <dbReference type="Google" id="ProtNLM"/>
    </source>
</evidence>